<comment type="caution">
    <text evidence="2">The sequence shown here is derived from an EMBL/GenBank/DDBJ whole genome shotgun (WGS) entry which is preliminary data.</text>
</comment>
<accession>X1C0X0</accession>
<feature type="non-terminal residue" evidence="2">
    <location>
        <position position="1"/>
    </location>
</feature>
<dbReference type="InterPro" id="IPR028979">
    <property type="entry name" value="Ser_kin/Pase_Hpr-like_N_sf"/>
</dbReference>
<dbReference type="EMBL" id="BART01024199">
    <property type="protein sequence ID" value="GAH01761.1"/>
    <property type="molecule type" value="Genomic_DNA"/>
</dbReference>
<reference evidence="2" key="1">
    <citation type="journal article" date="2014" name="Front. Microbiol.">
        <title>High frequency of phylogenetically diverse reductive dehalogenase-homologous genes in deep subseafloor sedimentary metagenomes.</title>
        <authorList>
            <person name="Kawai M."/>
            <person name="Futagami T."/>
            <person name="Toyoda A."/>
            <person name="Takaki Y."/>
            <person name="Nishi S."/>
            <person name="Hori S."/>
            <person name="Arai W."/>
            <person name="Tsubouchi T."/>
            <person name="Morono Y."/>
            <person name="Uchiyama I."/>
            <person name="Ito T."/>
            <person name="Fujiyama A."/>
            <person name="Inagaki F."/>
            <person name="Takami H."/>
        </authorList>
    </citation>
    <scope>NUCLEOTIDE SEQUENCE</scope>
    <source>
        <strain evidence="2">Expedition CK06-06</strain>
    </source>
</reference>
<evidence type="ECO:0000259" key="1">
    <source>
        <dbReference type="Pfam" id="PF07085"/>
    </source>
</evidence>
<dbReference type="Pfam" id="PF13500">
    <property type="entry name" value="AAA_26"/>
    <property type="match status" value="1"/>
</dbReference>
<dbReference type="CDD" id="cd03109">
    <property type="entry name" value="DTBS"/>
    <property type="match status" value="1"/>
</dbReference>
<dbReference type="Pfam" id="PF07085">
    <property type="entry name" value="DRTGG"/>
    <property type="match status" value="1"/>
</dbReference>
<proteinExistence type="predicted"/>
<dbReference type="PANTHER" id="PTHR43356:SF2">
    <property type="entry name" value="PHOSPHATE ACETYLTRANSFERASE"/>
    <property type="match status" value="1"/>
</dbReference>
<gene>
    <name evidence="2" type="ORF">S01H4_43796</name>
</gene>
<dbReference type="InterPro" id="IPR010766">
    <property type="entry name" value="DRTGG"/>
</dbReference>
<dbReference type="Gene3D" id="3.40.50.300">
    <property type="entry name" value="P-loop containing nucleotide triphosphate hydrolases"/>
    <property type="match status" value="1"/>
</dbReference>
<feature type="non-terminal residue" evidence="2">
    <location>
        <position position="284"/>
    </location>
</feature>
<dbReference type="SUPFAM" id="SSF75138">
    <property type="entry name" value="HprK N-terminal domain-like"/>
    <property type="match status" value="1"/>
</dbReference>
<protein>
    <recommendedName>
        <fullName evidence="1">DRTGG domain-containing protein</fullName>
    </recommendedName>
</protein>
<dbReference type="SUPFAM" id="SSF52540">
    <property type="entry name" value="P-loop containing nucleoside triphosphate hydrolases"/>
    <property type="match status" value="1"/>
</dbReference>
<sequence>YSGKSAISLALAMGFQEKGLSVHYMKPIGASLRRFGDEFIDEDAYFAWQALGIEADWELASPVLLTQEMIEASLSGPVPGLEDKILSALARLSEGQDVIILEALSGLTGGWALGLPVKRVAELTDAKVVAVFAHHLNPDLDGMVAVHSTCQERLIGMVINGTPPQMIPSLQERLKPFVEFYGLPFYGILARDKVLRSITVAELCEALNGEVLCGHEGLDEMVETYMVGAMSSHAALRHFQRKANKAVITGGDRGDIHLAALETSTRCLILTGNLRPTCECWARL</sequence>
<feature type="domain" description="DRTGG" evidence="1">
    <location>
        <begin position="202"/>
        <end position="277"/>
    </location>
</feature>
<dbReference type="InterPro" id="IPR027417">
    <property type="entry name" value="P-loop_NTPase"/>
</dbReference>
<dbReference type="Gene3D" id="3.40.1390.20">
    <property type="entry name" value="HprK N-terminal domain-like"/>
    <property type="match status" value="1"/>
</dbReference>
<organism evidence="2">
    <name type="scientific">marine sediment metagenome</name>
    <dbReference type="NCBI Taxonomy" id="412755"/>
    <lineage>
        <taxon>unclassified sequences</taxon>
        <taxon>metagenomes</taxon>
        <taxon>ecological metagenomes</taxon>
    </lineage>
</organism>
<dbReference type="InterPro" id="IPR050500">
    <property type="entry name" value="Phos_Acetyltrans/Butyryltrans"/>
</dbReference>
<evidence type="ECO:0000313" key="2">
    <source>
        <dbReference type="EMBL" id="GAH01761.1"/>
    </source>
</evidence>
<dbReference type="AlphaFoldDB" id="X1C0X0"/>
<name>X1C0X0_9ZZZZ</name>
<dbReference type="PANTHER" id="PTHR43356">
    <property type="entry name" value="PHOSPHATE ACETYLTRANSFERASE"/>
    <property type="match status" value="1"/>
</dbReference>